<dbReference type="RefSeq" id="WP_145216929.1">
    <property type="nucleotide sequence ID" value="NZ_CP036432.1"/>
</dbReference>
<organism evidence="1 2">
    <name type="scientific">Stieleria magnilauensis</name>
    <dbReference type="NCBI Taxonomy" id="2527963"/>
    <lineage>
        <taxon>Bacteria</taxon>
        <taxon>Pseudomonadati</taxon>
        <taxon>Planctomycetota</taxon>
        <taxon>Planctomycetia</taxon>
        <taxon>Pirellulales</taxon>
        <taxon>Pirellulaceae</taxon>
        <taxon>Stieleria</taxon>
    </lineage>
</organism>
<keyword evidence="2" id="KW-1185">Reference proteome</keyword>
<sequence length="65" mass="6931">MSPSPREMRAVQVDFAGCTPSVDRSIAVAAEVNGECRAILPRQGATALPKRVAGIGMVYKDETRV</sequence>
<reference evidence="1 2" key="1">
    <citation type="submission" date="2019-02" db="EMBL/GenBank/DDBJ databases">
        <title>Deep-cultivation of Planctomycetes and their phenomic and genomic characterization uncovers novel biology.</title>
        <authorList>
            <person name="Wiegand S."/>
            <person name="Jogler M."/>
            <person name="Boedeker C."/>
            <person name="Pinto D."/>
            <person name="Vollmers J."/>
            <person name="Rivas-Marin E."/>
            <person name="Kohn T."/>
            <person name="Peeters S.H."/>
            <person name="Heuer A."/>
            <person name="Rast P."/>
            <person name="Oberbeckmann S."/>
            <person name="Bunk B."/>
            <person name="Jeske O."/>
            <person name="Meyerdierks A."/>
            <person name="Storesund J.E."/>
            <person name="Kallscheuer N."/>
            <person name="Luecker S."/>
            <person name="Lage O.M."/>
            <person name="Pohl T."/>
            <person name="Merkel B.J."/>
            <person name="Hornburger P."/>
            <person name="Mueller R.-W."/>
            <person name="Bruemmer F."/>
            <person name="Labrenz M."/>
            <person name="Spormann A.M."/>
            <person name="Op den Camp H."/>
            <person name="Overmann J."/>
            <person name="Amann R."/>
            <person name="Jetten M.S.M."/>
            <person name="Mascher T."/>
            <person name="Medema M.H."/>
            <person name="Devos D.P."/>
            <person name="Kaster A.-K."/>
            <person name="Ovreas L."/>
            <person name="Rohde M."/>
            <person name="Galperin M.Y."/>
            <person name="Jogler C."/>
        </authorList>
    </citation>
    <scope>NUCLEOTIDE SEQUENCE [LARGE SCALE GENOMIC DNA]</scope>
    <source>
        <strain evidence="1 2">TBK1r</strain>
    </source>
</reference>
<accession>A0ABX5Y270</accession>
<evidence type="ECO:0000313" key="1">
    <source>
        <dbReference type="EMBL" id="QDV86169.1"/>
    </source>
</evidence>
<dbReference type="EMBL" id="CP036432">
    <property type="protein sequence ID" value="QDV86169.1"/>
    <property type="molecule type" value="Genomic_DNA"/>
</dbReference>
<protein>
    <submittedName>
        <fullName evidence="1">Uncharacterized protein</fullName>
    </submittedName>
</protein>
<proteinExistence type="predicted"/>
<evidence type="ECO:0000313" key="2">
    <source>
        <dbReference type="Proteomes" id="UP000318081"/>
    </source>
</evidence>
<gene>
    <name evidence="1" type="ORF">TBK1r_51870</name>
</gene>
<dbReference type="Proteomes" id="UP000318081">
    <property type="component" value="Chromosome"/>
</dbReference>
<name>A0ABX5Y270_9BACT</name>